<dbReference type="RefSeq" id="WP_125260049.1">
    <property type="nucleotide sequence ID" value="NZ_CP114280.1"/>
</dbReference>
<evidence type="ECO:0000256" key="1">
    <source>
        <dbReference type="SAM" id="SignalP"/>
    </source>
</evidence>
<reference evidence="2 3" key="1">
    <citation type="submission" date="2022-12" db="EMBL/GenBank/DDBJ databases">
        <title>Complete genome sequencing of Dickeya lacustris type strain LMG30899.</title>
        <authorList>
            <person name="Dobhal S."/>
            <person name="Arizala D."/>
            <person name="Arif M."/>
        </authorList>
    </citation>
    <scope>NUCLEOTIDE SEQUENCE [LARGE SCALE GENOMIC DNA]</scope>
    <source>
        <strain evidence="2 3">LMG30899</strain>
    </source>
</reference>
<keyword evidence="3" id="KW-1185">Reference proteome</keyword>
<sequence length="416" mass="46801">MKGITIKALILGGLALAQAAWADVYRGTIGKEKVVMELITGDMMATGRFFTEREHKDRKLRAWVDFVSVGDTEKTLESLVIVPDVQDKRGESVSSFSGDELSKMTNMVLLPNDAEQRLKGVWREPNGTRLPVNLVRISQNDVASDSALPIMRGLKDVSLYDYLLLQAEPPEFLGERDMGEYRIAWWQNRTTRVKTFQLVSGYPAEKMVALNQTLQQRWWKTVLNQQVCVDNGGTLIQRIQITLLSASLVSYVEQVHHSDCGATIAYDDVPAAFRDDQQKEQVFIVRPYTLSTRTGKPVNLSQLFSIGETNAAGEYQLLYADFDRALPKWLMGQLQALNRDALAALPYPADFSPERWSGVSDNWFATAQGLRFYANPDDGLFGNITHLTHYQWAVLPWSFVNSHPAANVPDAERNLP</sequence>
<dbReference type="EMBL" id="CP114280">
    <property type="protein sequence ID" value="WFN56641.1"/>
    <property type="molecule type" value="Genomic_DNA"/>
</dbReference>
<evidence type="ECO:0008006" key="4">
    <source>
        <dbReference type="Google" id="ProtNLM"/>
    </source>
</evidence>
<evidence type="ECO:0000313" key="2">
    <source>
        <dbReference type="EMBL" id="WFN56641.1"/>
    </source>
</evidence>
<name>A0ABY8G9I6_9GAMM</name>
<organism evidence="2 3">
    <name type="scientific">Dickeya lacustris</name>
    <dbReference type="NCBI Taxonomy" id="2259638"/>
    <lineage>
        <taxon>Bacteria</taxon>
        <taxon>Pseudomonadati</taxon>
        <taxon>Pseudomonadota</taxon>
        <taxon>Gammaproteobacteria</taxon>
        <taxon>Enterobacterales</taxon>
        <taxon>Pectobacteriaceae</taxon>
        <taxon>Dickeya</taxon>
    </lineage>
</organism>
<gene>
    <name evidence="2" type="ORF">O1Q98_05020</name>
</gene>
<evidence type="ECO:0000313" key="3">
    <source>
        <dbReference type="Proteomes" id="UP001219630"/>
    </source>
</evidence>
<feature type="signal peptide" evidence="1">
    <location>
        <begin position="1"/>
        <end position="22"/>
    </location>
</feature>
<proteinExistence type="predicted"/>
<accession>A0ABY8G9I6</accession>
<dbReference type="Proteomes" id="UP001219630">
    <property type="component" value="Chromosome"/>
</dbReference>
<feature type="chain" id="PRO_5045229729" description="DUF3298 domain-containing protein" evidence="1">
    <location>
        <begin position="23"/>
        <end position="416"/>
    </location>
</feature>
<keyword evidence="1" id="KW-0732">Signal</keyword>
<protein>
    <recommendedName>
        <fullName evidence="4">DUF3298 domain-containing protein</fullName>
    </recommendedName>
</protein>